<dbReference type="Gene3D" id="3.40.50.720">
    <property type="entry name" value="NAD(P)-binding Rossmann-like Domain"/>
    <property type="match status" value="1"/>
</dbReference>
<dbReference type="SUPFAM" id="SSF51735">
    <property type="entry name" value="NAD(P)-binding Rossmann-fold domains"/>
    <property type="match status" value="1"/>
</dbReference>
<feature type="domain" description="NAD(P)-binding" evidence="1">
    <location>
        <begin position="19"/>
        <end position="195"/>
    </location>
</feature>
<organism evidence="2 3">
    <name type="scientific">Burkholderia pseudomallei (strain 1026b)</name>
    <dbReference type="NCBI Taxonomy" id="884204"/>
    <lineage>
        <taxon>Bacteria</taxon>
        <taxon>Pseudomonadati</taxon>
        <taxon>Pseudomonadota</taxon>
        <taxon>Betaproteobacteria</taxon>
        <taxon>Burkholderiales</taxon>
        <taxon>Burkholderiaceae</taxon>
        <taxon>Burkholderia</taxon>
        <taxon>pseudomallei group</taxon>
    </lineage>
</organism>
<dbReference type="InterPro" id="IPR036291">
    <property type="entry name" value="NAD(P)-bd_dom_sf"/>
</dbReference>
<dbReference type="KEGG" id="bpz:BP1026B_I2282"/>
<name>A0A0H3HKP1_BURP2</name>
<dbReference type="Pfam" id="PF13460">
    <property type="entry name" value="NAD_binding_10"/>
    <property type="match status" value="1"/>
</dbReference>
<dbReference type="InterPro" id="IPR016040">
    <property type="entry name" value="NAD(P)-bd_dom"/>
</dbReference>
<evidence type="ECO:0000313" key="2">
    <source>
        <dbReference type="EMBL" id="AFI66889.1"/>
    </source>
</evidence>
<protein>
    <submittedName>
        <fullName evidence="2">NAD-dependent epimerase/dehydratase family protein</fullName>
    </submittedName>
</protein>
<dbReference type="PATRIC" id="fig|884204.3.peg.2517"/>
<proteinExistence type="predicted"/>
<evidence type="ECO:0000313" key="3">
    <source>
        <dbReference type="Proteomes" id="UP000010087"/>
    </source>
</evidence>
<dbReference type="PANTHER" id="PTHR15020:SF50">
    <property type="entry name" value="UPF0659 PROTEIN YMR090W"/>
    <property type="match status" value="1"/>
</dbReference>
<evidence type="ECO:0000259" key="1">
    <source>
        <dbReference type="Pfam" id="PF13460"/>
    </source>
</evidence>
<dbReference type="AlphaFoldDB" id="A0A0H3HKP1"/>
<dbReference type="PANTHER" id="PTHR15020">
    <property type="entry name" value="FLAVIN REDUCTASE-RELATED"/>
    <property type="match status" value="1"/>
</dbReference>
<reference evidence="2 3" key="1">
    <citation type="journal article" date="2012" name="PLoS ONE">
        <title>Evolution of Burkholderia pseudomallei in recurrent melioidosis.</title>
        <authorList>
            <person name="Hayden H.S."/>
            <person name="Lim R."/>
            <person name="Brittnacher M.J."/>
            <person name="Sims E.H."/>
            <person name="Ramage E.R."/>
            <person name="Fong C."/>
            <person name="Wu Z."/>
            <person name="Crist E."/>
            <person name="Chang J."/>
            <person name="Zhou Y."/>
            <person name="Radey M."/>
            <person name="Rohmer L."/>
            <person name="Haugen E."/>
            <person name="Gillett W."/>
            <person name="Wuthiekanun V."/>
            <person name="Peacock S.J."/>
            <person name="Kaul R."/>
            <person name="Miller S.I."/>
            <person name="Manoil C."/>
            <person name="Jacobs M.A."/>
        </authorList>
    </citation>
    <scope>NUCLEOTIDE SEQUENCE [LARGE SCALE GENOMIC DNA]</scope>
    <source>
        <strain evidence="2 3">1026b</strain>
    </source>
</reference>
<dbReference type="CDD" id="cd05243">
    <property type="entry name" value="SDR_a5"/>
    <property type="match status" value="1"/>
</dbReference>
<dbReference type="Proteomes" id="UP000010087">
    <property type="component" value="Chromosome 1"/>
</dbReference>
<sequence>MTQRNARSGFMSMKVLLIGASGRTGRALADLLLKQQDFEVTALVRRPDFALPGAKVVVADLTGDFSSAFNGITHAIYAAGSAESEGATEEEQIDRDAVARAADYAKARNVQKLVVISSLSAYWPQSSPEFLRHYSQMKREGDERVIASGIDYVILRPGPLTDDPGVGKIALTEERLDDAPPVARQDVAWAAIEAIKLGISKKTIGFVGGSVPIEQALRA</sequence>
<dbReference type="EMBL" id="CP002833">
    <property type="protein sequence ID" value="AFI66889.1"/>
    <property type="molecule type" value="Genomic_DNA"/>
</dbReference>
<gene>
    <name evidence="2" type="ordered locus">BP1026B_I2282</name>
</gene>
<accession>A0A0H3HKP1</accession>